<dbReference type="InterPro" id="IPR006664">
    <property type="entry name" value="OMP_bac"/>
</dbReference>
<sequence length="634" mass="70820">MQKPSYILLLCGLLFYLSGQGQIYSNNRKAQQAFEKAGNQLKNNQYDLAIASLESAISLDPGFAAAHQQLGDIYRRQEQYEQAVPHYSRVLQLDSSLTALTWFGLGESLLNTGRYSEALHALEKYAATPGLDSTGQRLTKKHIADCHFSLTALKHPQPFQPYNPGSSLNSPYDEYFPRLTADYQTIIFTRKEHNRENFYESTRDSSGAWRSASLLQGDINSELYNEGAHCISPDGKYLFFTGCNRPDGLGSCDIYVSRREDNRWGTPHNLGAPVNSGGWEAQPALAADGRTLYFVSNRRGGQGGYDIWKSVLQSNGQWGQPQNLGPAINTPYDESSPYIHADNRTLYFASNGWPGFGNKDIFKSQMDSAGNWQSPVNLGYPINDHHEQSALSVSMNGRQAFFSTRRSDALGGLDIYSFDLPQEVMPHPVAYLKGIIVDAENEAPIQADVAVTDIQANQVVYHEQADYEDGTFLAPLPFGKTYALHIKQPGYLFFSENYPLDDSTKINDAYEIRIALSRIKVGSTGTLNNIFFDVNRYELLPKSKSDLDNLIEFLNLNKTVRVEIGGHTDNTGSETHNQTLSENRAKAVRDYLIHAGIATARLTYKGYGQSQPIASNDTDEGRQLNRRTDFKIIE</sequence>
<dbReference type="PANTHER" id="PTHR30329">
    <property type="entry name" value="STATOR ELEMENT OF FLAGELLAR MOTOR COMPLEX"/>
    <property type="match status" value="1"/>
</dbReference>
<dbReference type="EMBL" id="BMIK01000006">
    <property type="protein sequence ID" value="GGC28852.1"/>
    <property type="molecule type" value="Genomic_DNA"/>
</dbReference>
<keyword evidence="4" id="KW-0802">TPR repeat</keyword>
<dbReference type="InterPro" id="IPR019734">
    <property type="entry name" value="TPR_rpt"/>
</dbReference>
<dbReference type="InterPro" id="IPR011990">
    <property type="entry name" value="TPR-like_helical_dom_sf"/>
</dbReference>
<dbReference type="Gene3D" id="3.30.1330.60">
    <property type="entry name" value="OmpA-like domain"/>
    <property type="match status" value="1"/>
</dbReference>
<keyword evidence="2 5" id="KW-0472">Membrane</keyword>
<gene>
    <name evidence="7" type="ORF">GCM10011386_21090</name>
</gene>
<dbReference type="InterPro" id="IPR011659">
    <property type="entry name" value="WD40"/>
</dbReference>
<dbReference type="SUPFAM" id="SSF48452">
    <property type="entry name" value="TPR-like"/>
    <property type="match status" value="1"/>
</dbReference>
<evidence type="ECO:0000256" key="2">
    <source>
        <dbReference type="ARBA" id="ARBA00023136"/>
    </source>
</evidence>
<dbReference type="PROSITE" id="PS50293">
    <property type="entry name" value="TPR_REGION"/>
    <property type="match status" value="1"/>
</dbReference>
<dbReference type="CDD" id="cd07185">
    <property type="entry name" value="OmpA_C-like"/>
    <property type="match status" value="1"/>
</dbReference>
<evidence type="ECO:0000259" key="6">
    <source>
        <dbReference type="PROSITE" id="PS51123"/>
    </source>
</evidence>
<dbReference type="PROSITE" id="PS51123">
    <property type="entry name" value="OMPA_2"/>
    <property type="match status" value="1"/>
</dbReference>
<dbReference type="Pfam" id="PF13181">
    <property type="entry name" value="TPR_8"/>
    <property type="match status" value="1"/>
</dbReference>
<reference evidence="8" key="1">
    <citation type="journal article" date="2019" name="Int. J. Syst. Evol. Microbiol.">
        <title>The Global Catalogue of Microorganisms (GCM) 10K type strain sequencing project: providing services to taxonomists for standard genome sequencing and annotation.</title>
        <authorList>
            <consortium name="The Broad Institute Genomics Platform"/>
            <consortium name="The Broad Institute Genome Sequencing Center for Infectious Disease"/>
            <person name="Wu L."/>
            <person name="Ma J."/>
        </authorList>
    </citation>
    <scope>NUCLEOTIDE SEQUENCE [LARGE SCALE GENOMIC DNA]</scope>
    <source>
        <strain evidence="8">CGMCC 1.15342</strain>
    </source>
</reference>
<dbReference type="InterPro" id="IPR036737">
    <property type="entry name" value="OmpA-like_sf"/>
</dbReference>
<dbReference type="Pfam" id="PF07676">
    <property type="entry name" value="PD40"/>
    <property type="match status" value="3"/>
</dbReference>
<evidence type="ECO:0000256" key="3">
    <source>
        <dbReference type="ARBA" id="ARBA00023237"/>
    </source>
</evidence>
<proteinExistence type="predicted"/>
<evidence type="ECO:0000313" key="7">
    <source>
        <dbReference type="EMBL" id="GGC28852.1"/>
    </source>
</evidence>
<evidence type="ECO:0000256" key="5">
    <source>
        <dbReference type="PROSITE-ProRule" id="PRU00473"/>
    </source>
</evidence>
<protein>
    <submittedName>
        <fullName evidence="7">Cell envelope biogenesis protein OmpA</fullName>
    </submittedName>
</protein>
<dbReference type="InterPro" id="IPR011042">
    <property type="entry name" value="6-blade_b-propeller_TolB-like"/>
</dbReference>
<dbReference type="SUPFAM" id="SSF103088">
    <property type="entry name" value="OmpA-like"/>
    <property type="match status" value="1"/>
</dbReference>
<evidence type="ECO:0000256" key="4">
    <source>
        <dbReference type="PROSITE-ProRule" id="PRU00339"/>
    </source>
</evidence>
<dbReference type="SUPFAM" id="SSF82171">
    <property type="entry name" value="DPP6 N-terminal domain-like"/>
    <property type="match status" value="1"/>
</dbReference>
<name>A0ABQ1LS32_9SPHI</name>
<accession>A0ABQ1LS32</accession>
<evidence type="ECO:0000313" key="8">
    <source>
        <dbReference type="Proteomes" id="UP000597338"/>
    </source>
</evidence>
<feature type="repeat" description="TPR" evidence="4">
    <location>
        <begin position="64"/>
        <end position="97"/>
    </location>
</feature>
<feature type="domain" description="OmpA-like" evidence="6">
    <location>
        <begin position="519"/>
        <end position="634"/>
    </location>
</feature>
<dbReference type="PROSITE" id="PS50005">
    <property type="entry name" value="TPR"/>
    <property type="match status" value="1"/>
</dbReference>
<dbReference type="Gene3D" id="2.120.10.30">
    <property type="entry name" value="TolB, C-terminal domain"/>
    <property type="match status" value="1"/>
</dbReference>
<comment type="caution">
    <text evidence="7">The sequence shown here is derived from an EMBL/GenBank/DDBJ whole genome shotgun (WGS) entry which is preliminary data.</text>
</comment>
<dbReference type="InterPro" id="IPR050330">
    <property type="entry name" value="Bact_OuterMem_StrucFunc"/>
</dbReference>
<dbReference type="RefSeq" id="WP_188750398.1">
    <property type="nucleotide sequence ID" value="NZ_BMIK01000006.1"/>
</dbReference>
<dbReference type="SMART" id="SM00028">
    <property type="entry name" value="TPR"/>
    <property type="match status" value="3"/>
</dbReference>
<dbReference type="Proteomes" id="UP000597338">
    <property type="component" value="Unassembled WGS sequence"/>
</dbReference>
<dbReference type="PANTHER" id="PTHR30329:SF21">
    <property type="entry name" value="LIPOPROTEIN YIAD-RELATED"/>
    <property type="match status" value="1"/>
</dbReference>
<comment type="subcellular location">
    <subcellularLocation>
        <location evidence="1">Cell outer membrane</location>
    </subcellularLocation>
</comment>
<keyword evidence="8" id="KW-1185">Reference proteome</keyword>
<dbReference type="PRINTS" id="PR01021">
    <property type="entry name" value="OMPADOMAIN"/>
</dbReference>
<dbReference type="Gene3D" id="1.25.40.10">
    <property type="entry name" value="Tetratricopeptide repeat domain"/>
    <property type="match status" value="1"/>
</dbReference>
<dbReference type="Pfam" id="PF13432">
    <property type="entry name" value="TPR_16"/>
    <property type="match status" value="1"/>
</dbReference>
<organism evidence="7 8">
    <name type="scientific">Parapedobacter defluvii</name>
    <dbReference type="NCBI Taxonomy" id="2045106"/>
    <lineage>
        <taxon>Bacteria</taxon>
        <taxon>Pseudomonadati</taxon>
        <taxon>Bacteroidota</taxon>
        <taxon>Sphingobacteriia</taxon>
        <taxon>Sphingobacteriales</taxon>
        <taxon>Sphingobacteriaceae</taxon>
        <taxon>Parapedobacter</taxon>
    </lineage>
</organism>
<dbReference type="Pfam" id="PF00691">
    <property type="entry name" value="OmpA"/>
    <property type="match status" value="1"/>
</dbReference>
<dbReference type="InterPro" id="IPR006665">
    <property type="entry name" value="OmpA-like"/>
</dbReference>
<keyword evidence="3" id="KW-0998">Cell outer membrane</keyword>
<evidence type="ECO:0000256" key="1">
    <source>
        <dbReference type="ARBA" id="ARBA00004442"/>
    </source>
</evidence>